<proteinExistence type="predicted"/>
<dbReference type="OrthoDB" id="565387at2"/>
<dbReference type="AlphaFoldDB" id="A0A4R4D2Y6"/>
<dbReference type="RefSeq" id="WP_132296384.1">
    <property type="nucleotide sequence ID" value="NZ_SKBM01000039.1"/>
</dbReference>
<accession>A0A4R4D2Y6</accession>
<dbReference type="InterPro" id="IPR036397">
    <property type="entry name" value="RNaseH_sf"/>
</dbReference>
<dbReference type="Pfam" id="PF13358">
    <property type="entry name" value="DDE_3"/>
    <property type="match status" value="1"/>
</dbReference>
<dbReference type="Proteomes" id="UP000295023">
    <property type="component" value="Unassembled WGS sequence"/>
</dbReference>
<keyword evidence="3" id="KW-1185">Reference proteome</keyword>
<dbReference type="InterPro" id="IPR047655">
    <property type="entry name" value="Transpos_IS630-like"/>
</dbReference>
<evidence type="ECO:0000313" key="3">
    <source>
        <dbReference type="Proteomes" id="UP000295023"/>
    </source>
</evidence>
<gene>
    <name evidence="2" type="ORF">EXY23_24760</name>
</gene>
<dbReference type="Gene3D" id="3.30.420.10">
    <property type="entry name" value="Ribonuclease H-like superfamily/Ribonuclease H"/>
    <property type="match status" value="1"/>
</dbReference>
<evidence type="ECO:0000313" key="2">
    <source>
        <dbReference type="EMBL" id="TCZ53405.1"/>
    </source>
</evidence>
<dbReference type="GO" id="GO:0003676">
    <property type="term" value="F:nucleic acid binding"/>
    <property type="evidence" value="ECO:0007669"/>
    <property type="project" value="InterPro"/>
</dbReference>
<organism evidence="2 3">
    <name type="scientific">Roseicella aquatilis</name>
    <dbReference type="NCBI Taxonomy" id="2527868"/>
    <lineage>
        <taxon>Bacteria</taxon>
        <taxon>Pseudomonadati</taxon>
        <taxon>Pseudomonadota</taxon>
        <taxon>Alphaproteobacteria</taxon>
        <taxon>Acetobacterales</taxon>
        <taxon>Roseomonadaceae</taxon>
        <taxon>Roseicella</taxon>
    </lineage>
</organism>
<sequence length="201" mass="21839">MHASEQERPDVAAARAAWRAEVMEQVDPDQLVFLDESGLDTRLTRSHARAPRGQRAVGRIPGGHWKRLTSLGAIARDGPVAAMTVAAATSTAVFLAFLEQAPIPALHARPEVLVAIDNLAPHRAAAVREALEQAGLAHRYLPASSPDMNPIEPAWSKLKDKLRDDAPRTIEALDAALPDALRAITPEDARGWFRHCGYRST</sequence>
<protein>
    <submittedName>
        <fullName evidence="2">IS630 family transposase</fullName>
    </submittedName>
</protein>
<reference evidence="2 3" key="1">
    <citation type="submission" date="2019-03" db="EMBL/GenBank/DDBJ databases">
        <title>Paracraurococcus aquatilis NE82 genome sequence.</title>
        <authorList>
            <person name="Zhao Y."/>
            <person name="Du Z."/>
        </authorList>
    </citation>
    <scope>NUCLEOTIDE SEQUENCE [LARGE SCALE GENOMIC DNA]</scope>
    <source>
        <strain evidence="2 3">NE82</strain>
    </source>
</reference>
<feature type="domain" description="Tc1-like transposase DDE" evidence="1">
    <location>
        <begin position="30"/>
        <end position="173"/>
    </location>
</feature>
<dbReference type="NCBIfam" id="NF033545">
    <property type="entry name" value="transpos_IS630"/>
    <property type="match status" value="1"/>
</dbReference>
<dbReference type="InterPro" id="IPR038717">
    <property type="entry name" value="Tc1-like_DDE_dom"/>
</dbReference>
<dbReference type="EMBL" id="SKBM01000039">
    <property type="protein sequence ID" value="TCZ53405.1"/>
    <property type="molecule type" value="Genomic_DNA"/>
</dbReference>
<comment type="caution">
    <text evidence="2">The sequence shown here is derived from an EMBL/GenBank/DDBJ whole genome shotgun (WGS) entry which is preliminary data.</text>
</comment>
<dbReference type="PANTHER" id="PTHR46564">
    <property type="entry name" value="TRANSPOSASE"/>
    <property type="match status" value="1"/>
</dbReference>
<dbReference type="PANTHER" id="PTHR46564:SF1">
    <property type="entry name" value="TRANSPOSASE"/>
    <property type="match status" value="1"/>
</dbReference>
<name>A0A4R4D2Y6_9PROT</name>
<evidence type="ECO:0000259" key="1">
    <source>
        <dbReference type="Pfam" id="PF13358"/>
    </source>
</evidence>